<reference evidence="1" key="1">
    <citation type="submission" date="2023-10" db="EMBL/GenBank/DDBJ databases">
        <authorList>
            <person name="Chen Y."/>
            <person name="Shah S."/>
            <person name="Dougan E. K."/>
            <person name="Thang M."/>
            <person name="Chan C."/>
        </authorList>
    </citation>
    <scope>NUCLEOTIDE SEQUENCE [LARGE SCALE GENOMIC DNA]</scope>
</reference>
<evidence type="ECO:0008006" key="3">
    <source>
        <dbReference type="Google" id="ProtNLM"/>
    </source>
</evidence>
<organism evidence="1 2">
    <name type="scientific">Prorocentrum cordatum</name>
    <dbReference type="NCBI Taxonomy" id="2364126"/>
    <lineage>
        <taxon>Eukaryota</taxon>
        <taxon>Sar</taxon>
        <taxon>Alveolata</taxon>
        <taxon>Dinophyceae</taxon>
        <taxon>Prorocentrales</taxon>
        <taxon>Prorocentraceae</taxon>
        <taxon>Prorocentrum</taxon>
    </lineage>
</organism>
<name>A0ABN9UWT0_9DINO</name>
<sequence length="103" mass="10634">MCACICVSPALSWPCFKCTDCSSFWPRGHAVLPPPGLARCPLPAVSRRGESLTSSAATRKKLEGPSELCAPLGLRTGTLEGMRNLPSSSTLVSFLGAGGTSPA</sequence>
<comment type="caution">
    <text evidence="1">The sequence shown here is derived from an EMBL/GenBank/DDBJ whole genome shotgun (WGS) entry which is preliminary data.</text>
</comment>
<protein>
    <recommendedName>
        <fullName evidence="3">Secreted protein</fullName>
    </recommendedName>
</protein>
<accession>A0ABN9UWT0</accession>
<keyword evidence="2" id="KW-1185">Reference proteome</keyword>
<gene>
    <name evidence="1" type="ORF">PCOR1329_LOCUS51752</name>
</gene>
<evidence type="ECO:0000313" key="1">
    <source>
        <dbReference type="EMBL" id="CAK0863653.1"/>
    </source>
</evidence>
<proteinExistence type="predicted"/>
<dbReference type="Proteomes" id="UP001189429">
    <property type="component" value="Unassembled WGS sequence"/>
</dbReference>
<dbReference type="EMBL" id="CAUYUJ010016283">
    <property type="protein sequence ID" value="CAK0863653.1"/>
    <property type="molecule type" value="Genomic_DNA"/>
</dbReference>
<evidence type="ECO:0000313" key="2">
    <source>
        <dbReference type="Proteomes" id="UP001189429"/>
    </source>
</evidence>